<evidence type="ECO:0000256" key="11">
    <source>
        <dbReference type="ARBA" id="ARBA00022982"/>
    </source>
</evidence>
<keyword evidence="16" id="KW-0325">Glycoprotein</keyword>
<dbReference type="InterPro" id="IPR043205">
    <property type="entry name" value="CYB561/CYBRD1-like"/>
</dbReference>
<evidence type="ECO:0000256" key="21">
    <source>
        <dbReference type="ARBA" id="ARBA00042571"/>
    </source>
</evidence>
<evidence type="ECO:0000256" key="4">
    <source>
        <dbReference type="ARBA" id="ARBA00011738"/>
    </source>
</evidence>
<evidence type="ECO:0000313" key="26">
    <source>
        <dbReference type="EMBL" id="KAJ3604127.1"/>
    </source>
</evidence>
<comment type="caution">
    <text evidence="26">The sequence shown here is derived from an EMBL/GenBank/DDBJ whole genome shotgun (WGS) entry which is preliminary data.</text>
</comment>
<gene>
    <name evidence="26" type="ORF">NHX12_028868</name>
</gene>
<keyword evidence="12 24" id="KW-1133">Transmembrane helix</keyword>
<evidence type="ECO:0000256" key="17">
    <source>
        <dbReference type="ARBA" id="ARBA00023228"/>
    </source>
</evidence>
<dbReference type="GO" id="GO:0046872">
    <property type="term" value="F:metal ion binding"/>
    <property type="evidence" value="ECO:0007669"/>
    <property type="project" value="UniProtKB-KW"/>
</dbReference>
<evidence type="ECO:0000256" key="7">
    <source>
        <dbReference type="ARBA" id="ARBA00022692"/>
    </source>
</evidence>
<feature type="transmembrane region" description="Helical" evidence="24">
    <location>
        <begin position="79"/>
        <end position="100"/>
    </location>
</feature>
<keyword evidence="5" id="KW-0813">Transport</keyword>
<keyword evidence="7 24" id="KW-0812">Transmembrane</keyword>
<protein>
    <recommendedName>
        <fullName evidence="19">Lysosomal membrane ascorbate-dependent ferrireductase CYB561A3</fullName>
        <ecNumber evidence="18">7.2.1.3</ecNumber>
    </recommendedName>
    <alternativeName>
        <fullName evidence="21">Cytochrome b ascorbate-dependent protein 3</fullName>
    </alternativeName>
    <alternativeName>
        <fullName evidence="20">Lysosomal cytochrome b</fullName>
    </alternativeName>
</protein>
<keyword evidence="10" id="KW-1278">Translocase</keyword>
<name>A0A9Q0EGP3_9TELE</name>
<evidence type="ECO:0000256" key="10">
    <source>
        <dbReference type="ARBA" id="ARBA00022967"/>
    </source>
</evidence>
<keyword evidence="11" id="KW-0249">Electron transport</keyword>
<feature type="transmembrane region" description="Helical" evidence="24">
    <location>
        <begin position="197"/>
        <end position="217"/>
    </location>
</feature>
<evidence type="ECO:0000256" key="13">
    <source>
        <dbReference type="ARBA" id="ARBA00023002"/>
    </source>
</evidence>
<proteinExistence type="predicted"/>
<dbReference type="PROSITE" id="PS51257">
    <property type="entry name" value="PROKAR_LIPOPROTEIN"/>
    <property type="match status" value="1"/>
</dbReference>
<evidence type="ECO:0000256" key="5">
    <source>
        <dbReference type="ARBA" id="ARBA00022448"/>
    </source>
</evidence>
<dbReference type="PROSITE" id="PS50939">
    <property type="entry name" value="CYTOCHROME_B561"/>
    <property type="match status" value="1"/>
</dbReference>
<dbReference type="SMART" id="SM00665">
    <property type="entry name" value="B561"/>
    <property type="match status" value="1"/>
</dbReference>
<evidence type="ECO:0000256" key="18">
    <source>
        <dbReference type="ARBA" id="ARBA00024225"/>
    </source>
</evidence>
<dbReference type="PANTHER" id="PTHR10106:SF38">
    <property type="entry name" value="LYSOSOMAL MEMBRANE ASCORBATE-DEPENDENT FERRIREDUCTASE CYB561A3"/>
    <property type="match status" value="1"/>
</dbReference>
<evidence type="ECO:0000256" key="6">
    <source>
        <dbReference type="ARBA" id="ARBA00022617"/>
    </source>
</evidence>
<evidence type="ECO:0000256" key="3">
    <source>
        <dbReference type="ARBA" id="ARBA00004155"/>
    </source>
</evidence>
<dbReference type="PANTHER" id="PTHR10106">
    <property type="entry name" value="CYTOCHROME B561-RELATED"/>
    <property type="match status" value="1"/>
</dbReference>
<dbReference type="OrthoDB" id="907479at2759"/>
<accession>A0A9Q0EGP3</accession>
<keyword evidence="27" id="KW-1185">Reference proteome</keyword>
<feature type="transmembrane region" description="Helical" evidence="24">
    <location>
        <begin position="120"/>
        <end position="141"/>
    </location>
</feature>
<keyword evidence="15 24" id="KW-0472">Membrane</keyword>
<evidence type="ECO:0000256" key="12">
    <source>
        <dbReference type="ARBA" id="ARBA00022989"/>
    </source>
</evidence>
<comment type="subunit">
    <text evidence="4">Homodimer.</text>
</comment>
<feature type="transmembrane region" description="Helical" evidence="24">
    <location>
        <begin position="7"/>
        <end position="27"/>
    </location>
</feature>
<evidence type="ECO:0000256" key="2">
    <source>
        <dbReference type="ARBA" id="ARBA00004107"/>
    </source>
</evidence>
<keyword evidence="14" id="KW-0408">Iron</keyword>
<reference evidence="26" key="1">
    <citation type="submission" date="2022-07" db="EMBL/GenBank/DDBJ databases">
        <title>Chromosome-level genome of Muraenolepis orangiensis.</title>
        <authorList>
            <person name="Kim J."/>
        </authorList>
    </citation>
    <scope>NUCLEOTIDE SEQUENCE</scope>
    <source>
        <strain evidence="26">KU_S4_2022</strain>
        <tissue evidence="26">Muscle</tissue>
    </source>
</reference>
<organism evidence="26 27">
    <name type="scientific">Muraenolepis orangiensis</name>
    <name type="common">Patagonian moray cod</name>
    <dbReference type="NCBI Taxonomy" id="630683"/>
    <lineage>
        <taxon>Eukaryota</taxon>
        <taxon>Metazoa</taxon>
        <taxon>Chordata</taxon>
        <taxon>Craniata</taxon>
        <taxon>Vertebrata</taxon>
        <taxon>Euteleostomi</taxon>
        <taxon>Actinopterygii</taxon>
        <taxon>Neopterygii</taxon>
        <taxon>Teleostei</taxon>
        <taxon>Neoteleostei</taxon>
        <taxon>Acanthomorphata</taxon>
        <taxon>Zeiogadaria</taxon>
        <taxon>Gadariae</taxon>
        <taxon>Gadiformes</taxon>
        <taxon>Muraenolepidoidei</taxon>
        <taxon>Muraenolepididae</taxon>
        <taxon>Muraenolepis</taxon>
    </lineage>
</organism>
<dbReference type="Proteomes" id="UP001148018">
    <property type="component" value="Unassembled WGS sequence"/>
</dbReference>
<dbReference type="GO" id="GO:0140571">
    <property type="term" value="F:transmembrane ascorbate ferrireductase activity"/>
    <property type="evidence" value="ECO:0007669"/>
    <property type="project" value="UniProtKB-EC"/>
</dbReference>
<evidence type="ECO:0000256" key="15">
    <source>
        <dbReference type="ARBA" id="ARBA00023136"/>
    </source>
</evidence>
<dbReference type="EMBL" id="JANIIK010000044">
    <property type="protein sequence ID" value="KAJ3604127.1"/>
    <property type="molecule type" value="Genomic_DNA"/>
</dbReference>
<evidence type="ECO:0000256" key="20">
    <source>
        <dbReference type="ARBA" id="ARBA00042550"/>
    </source>
</evidence>
<comment type="subcellular location">
    <subcellularLocation>
        <location evidence="2">Late endosome membrane</location>
        <topology evidence="2">Multi-pass membrane protein</topology>
    </subcellularLocation>
    <subcellularLocation>
        <location evidence="3">Lysosome membrane</location>
        <topology evidence="3">Multi-pass membrane protein</topology>
    </subcellularLocation>
</comment>
<evidence type="ECO:0000256" key="19">
    <source>
        <dbReference type="ARBA" id="ARBA00040498"/>
    </source>
</evidence>
<dbReference type="InterPro" id="IPR006593">
    <property type="entry name" value="Cyt_b561/ferric_Rdtase_TM"/>
</dbReference>
<keyword evidence="6" id="KW-0349">Heme</keyword>
<evidence type="ECO:0000256" key="24">
    <source>
        <dbReference type="SAM" id="Phobius"/>
    </source>
</evidence>
<comment type="cofactor">
    <cofactor evidence="1">
        <name>heme b</name>
        <dbReference type="ChEBI" id="CHEBI:60344"/>
    </cofactor>
</comment>
<dbReference type="GO" id="GO:0031902">
    <property type="term" value="C:late endosome membrane"/>
    <property type="evidence" value="ECO:0007669"/>
    <property type="project" value="UniProtKB-SubCell"/>
</dbReference>
<evidence type="ECO:0000256" key="9">
    <source>
        <dbReference type="ARBA" id="ARBA00022753"/>
    </source>
</evidence>
<feature type="domain" description="Cytochrome b561" evidence="25">
    <location>
        <begin position="10"/>
        <end position="218"/>
    </location>
</feature>
<dbReference type="FunFam" id="1.20.120.1770:FF:000001">
    <property type="entry name" value="Cytochrome b reductase 1"/>
    <property type="match status" value="1"/>
</dbReference>
<dbReference type="Gene3D" id="1.20.120.1770">
    <property type="match status" value="1"/>
</dbReference>
<dbReference type="AlphaFoldDB" id="A0A9Q0EGP3"/>
<comment type="function">
    <text evidence="22">Transmembrane reductase that uses ascorbate as an electron donor in the cytoplasm and transfers electrons across membranes to reduce iron cations Fe(3+) into Fe(2+) in the lumen of the late endosome and lysosome. Reduced iron can then be extruded from the late endosome and lysosome to the cytoplasm by divalent metal-specific transporters. It is therefore most probably involved in endosomal and lysosomal cellular iron homeostasis.</text>
</comment>
<comment type="catalytic activity">
    <reaction evidence="23">
        <text>Fe(3+)(out) + L-ascorbate(in) = monodehydro-L-ascorbate radical(in) + Fe(2+)(out) + H(+)</text>
        <dbReference type="Rhea" id="RHEA:30403"/>
        <dbReference type="ChEBI" id="CHEBI:15378"/>
        <dbReference type="ChEBI" id="CHEBI:29033"/>
        <dbReference type="ChEBI" id="CHEBI:29034"/>
        <dbReference type="ChEBI" id="CHEBI:38290"/>
        <dbReference type="ChEBI" id="CHEBI:59513"/>
        <dbReference type="EC" id="7.2.1.3"/>
    </reaction>
    <physiologicalReaction direction="left-to-right" evidence="23">
        <dbReference type="Rhea" id="RHEA:30404"/>
    </physiologicalReaction>
</comment>
<evidence type="ECO:0000313" key="27">
    <source>
        <dbReference type="Proteomes" id="UP001148018"/>
    </source>
</evidence>
<evidence type="ECO:0000256" key="8">
    <source>
        <dbReference type="ARBA" id="ARBA00022723"/>
    </source>
</evidence>
<evidence type="ECO:0000256" key="22">
    <source>
        <dbReference type="ARBA" id="ARBA00046132"/>
    </source>
</evidence>
<keyword evidence="17" id="KW-0458">Lysosome</keyword>
<dbReference type="GO" id="GO:0005765">
    <property type="term" value="C:lysosomal membrane"/>
    <property type="evidence" value="ECO:0007669"/>
    <property type="project" value="UniProtKB-SubCell"/>
</dbReference>
<dbReference type="Pfam" id="PF03188">
    <property type="entry name" value="Cytochrom_B561"/>
    <property type="match status" value="1"/>
</dbReference>
<keyword evidence="9" id="KW-0967">Endosome</keyword>
<keyword evidence="13" id="KW-0560">Oxidoreductase</keyword>
<evidence type="ECO:0000256" key="16">
    <source>
        <dbReference type="ARBA" id="ARBA00023180"/>
    </source>
</evidence>
<evidence type="ECO:0000256" key="14">
    <source>
        <dbReference type="ARBA" id="ARBA00023004"/>
    </source>
</evidence>
<evidence type="ECO:0000256" key="1">
    <source>
        <dbReference type="ARBA" id="ARBA00001970"/>
    </source>
</evidence>
<dbReference type="EC" id="7.2.1.3" evidence="18"/>
<evidence type="ECO:0000259" key="25">
    <source>
        <dbReference type="PROSITE" id="PS50939"/>
    </source>
</evidence>
<feature type="transmembrane region" description="Helical" evidence="24">
    <location>
        <begin position="153"/>
        <end position="173"/>
    </location>
</feature>
<sequence length="267" mass="29402">MRSSYPCLLLCVCLGVACVVGVCVWNAQWRGGFAWDGSGQQFNWHPVLMVSGLVVLYGYGAVLYRVPLTWDGDKRPWKLLHGGLMLASLVLSVVGLSAVFQVHAGKGIPALYSVHSWVGLGTVVLFATQWVVGVLVFLLPCSPVSLRVVLKPVHVWLGTSILSLSVAACISGITENLIFHLNEVNGTQYVTLPPEALFANSLGVLILLFVLVVLRILSNRSWERPEPGLSQGAAYRPLLQEQRMKGQKKKKRAVLFHTRYFFSYLVV</sequence>
<feature type="transmembrane region" description="Helical" evidence="24">
    <location>
        <begin position="47"/>
        <end position="67"/>
    </location>
</feature>
<evidence type="ECO:0000256" key="23">
    <source>
        <dbReference type="ARBA" id="ARBA00048457"/>
    </source>
</evidence>
<keyword evidence="8" id="KW-0479">Metal-binding</keyword>